<comment type="caution">
    <text evidence="3">The sequence shown here is derived from an EMBL/GenBank/DDBJ whole genome shotgun (WGS) entry which is preliminary data.</text>
</comment>
<gene>
    <name evidence="3" type="ORF">DJ021_00360</name>
</gene>
<keyword evidence="1" id="KW-0732">Signal</keyword>
<proteinExistence type="predicted"/>
<dbReference type="InterPro" id="IPR036514">
    <property type="entry name" value="SGNH_hydro_sf"/>
</dbReference>
<protein>
    <submittedName>
        <fullName evidence="3">Arylesterase</fullName>
    </submittedName>
</protein>
<dbReference type="PANTHER" id="PTHR30383">
    <property type="entry name" value="THIOESTERASE 1/PROTEASE 1/LYSOPHOSPHOLIPASE L1"/>
    <property type="match status" value="1"/>
</dbReference>
<accession>A0A328AUT0</accession>
<dbReference type="OrthoDB" id="9786188at2"/>
<keyword evidence="4" id="KW-1185">Reference proteome</keyword>
<evidence type="ECO:0000313" key="3">
    <source>
        <dbReference type="EMBL" id="RAK58369.1"/>
    </source>
</evidence>
<dbReference type="RefSeq" id="WP_111455641.1">
    <property type="nucleotide sequence ID" value="NZ_QFYP01000001.1"/>
</dbReference>
<dbReference type="EMBL" id="QFYP01000001">
    <property type="protein sequence ID" value="RAK58369.1"/>
    <property type="molecule type" value="Genomic_DNA"/>
</dbReference>
<sequence length="214" mass="22003">MADTPFRTVSRRALLAAPLAALPVRTLAANGKVVTVLGDSITAGLGLPAQAALPNQLHLALQQLGVASVVRGAGVSGDTTGGGAARVDFSVQPGTAVCVVALGGNDLLQGIDPRTTRANLDKILRRLKTRHIGVVLAGIGAPREIGAGYARDFNAVFPALARQYGVALYPDLLAGVARNRALIQGDGLHPNAQGVQIIARRLAPVVARELAKQP</sequence>
<evidence type="ECO:0000259" key="2">
    <source>
        <dbReference type="Pfam" id="PF13472"/>
    </source>
</evidence>
<dbReference type="SUPFAM" id="SSF52266">
    <property type="entry name" value="SGNH hydrolase"/>
    <property type="match status" value="1"/>
</dbReference>
<evidence type="ECO:0000256" key="1">
    <source>
        <dbReference type="SAM" id="SignalP"/>
    </source>
</evidence>
<dbReference type="Pfam" id="PF13472">
    <property type="entry name" value="Lipase_GDSL_2"/>
    <property type="match status" value="1"/>
</dbReference>
<organism evidence="3 4">
    <name type="scientific">Phenylobacterium hankyongense</name>
    <dbReference type="NCBI Taxonomy" id="1813876"/>
    <lineage>
        <taxon>Bacteria</taxon>
        <taxon>Pseudomonadati</taxon>
        <taxon>Pseudomonadota</taxon>
        <taxon>Alphaproteobacteria</taxon>
        <taxon>Caulobacterales</taxon>
        <taxon>Caulobacteraceae</taxon>
        <taxon>Phenylobacterium</taxon>
    </lineage>
</organism>
<feature type="chain" id="PRO_5016238117" evidence="1">
    <location>
        <begin position="29"/>
        <end position="214"/>
    </location>
</feature>
<dbReference type="InterPro" id="IPR051532">
    <property type="entry name" value="Ester_Hydrolysis_Enzymes"/>
</dbReference>
<dbReference type="InterPro" id="IPR013830">
    <property type="entry name" value="SGNH_hydro"/>
</dbReference>
<dbReference type="PANTHER" id="PTHR30383:SF24">
    <property type="entry name" value="THIOESTERASE 1_PROTEASE 1_LYSOPHOSPHOLIPASE L1"/>
    <property type="match status" value="1"/>
</dbReference>
<dbReference type="CDD" id="cd01822">
    <property type="entry name" value="Lysophospholipase_L1_like"/>
    <property type="match status" value="1"/>
</dbReference>
<feature type="signal peptide" evidence="1">
    <location>
        <begin position="1"/>
        <end position="28"/>
    </location>
</feature>
<dbReference type="Proteomes" id="UP000249842">
    <property type="component" value="Unassembled WGS sequence"/>
</dbReference>
<evidence type="ECO:0000313" key="4">
    <source>
        <dbReference type="Proteomes" id="UP000249842"/>
    </source>
</evidence>
<feature type="domain" description="SGNH hydrolase-type esterase" evidence="2">
    <location>
        <begin position="36"/>
        <end position="196"/>
    </location>
</feature>
<dbReference type="AlphaFoldDB" id="A0A328AUT0"/>
<dbReference type="Gene3D" id="3.40.50.1110">
    <property type="entry name" value="SGNH hydrolase"/>
    <property type="match status" value="1"/>
</dbReference>
<dbReference type="GO" id="GO:0004622">
    <property type="term" value="F:phosphatidylcholine lysophospholipase activity"/>
    <property type="evidence" value="ECO:0007669"/>
    <property type="project" value="TreeGrafter"/>
</dbReference>
<name>A0A328AUT0_9CAUL</name>
<reference evidence="4" key="1">
    <citation type="submission" date="2018-05" db="EMBL/GenBank/DDBJ databases">
        <authorList>
            <person name="Li X."/>
        </authorList>
    </citation>
    <scope>NUCLEOTIDE SEQUENCE [LARGE SCALE GENOMIC DNA]</scope>
    <source>
        <strain evidence="4">HKS-05</strain>
    </source>
</reference>